<protein>
    <submittedName>
        <fullName evidence="3">Uncharacterized protein</fullName>
    </submittedName>
</protein>
<comment type="caution">
    <text evidence="3">The sequence shown here is derived from an EMBL/GenBank/DDBJ whole genome shotgun (WGS) entry which is preliminary data.</text>
</comment>
<feature type="chain" id="PRO_5039674503" evidence="2">
    <location>
        <begin position="22"/>
        <end position="64"/>
    </location>
</feature>
<proteinExistence type="predicted"/>
<evidence type="ECO:0000313" key="4">
    <source>
        <dbReference type="Proteomes" id="UP000319103"/>
    </source>
</evidence>
<evidence type="ECO:0000313" key="3">
    <source>
        <dbReference type="EMBL" id="TQF01899.1"/>
    </source>
</evidence>
<organism evidence="3 4">
    <name type="scientific">Kitasatospora acidiphila</name>
    <dbReference type="NCBI Taxonomy" id="2567942"/>
    <lineage>
        <taxon>Bacteria</taxon>
        <taxon>Bacillati</taxon>
        <taxon>Actinomycetota</taxon>
        <taxon>Actinomycetes</taxon>
        <taxon>Kitasatosporales</taxon>
        <taxon>Streptomycetaceae</taxon>
        <taxon>Kitasatospora</taxon>
    </lineage>
</organism>
<feature type="signal peptide" evidence="2">
    <location>
        <begin position="1"/>
        <end position="21"/>
    </location>
</feature>
<gene>
    <name evidence="3" type="ORF">E6W39_05995</name>
</gene>
<feature type="region of interest" description="Disordered" evidence="1">
    <location>
        <begin position="29"/>
        <end position="64"/>
    </location>
</feature>
<name>A0A540VYQ9_9ACTN</name>
<sequence length="64" mass="5960">MTRTRIVIAVAAAVLAAAMSAGPVGILAGPSDTGWGGPAPAPVAAAQSTSSPTGTVLAGDTGWG</sequence>
<evidence type="ECO:0000256" key="2">
    <source>
        <dbReference type="SAM" id="SignalP"/>
    </source>
</evidence>
<keyword evidence="2" id="KW-0732">Signal</keyword>
<dbReference type="Proteomes" id="UP000319103">
    <property type="component" value="Unassembled WGS sequence"/>
</dbReference>
<accession>A0A540VYQ9</accession>
<feature type="compositionally biased region" description="Low complexity" evidence="1">
    <location>
        <begin position="42"/>
        <end position="53"/>
    </location>
</feature>
<dbReference type="RefSeq" id="WP_141632621.1">
    <property type="nucleotide sequence ID" value="NZ_VIGB01000003.1"/>
</dbReference>
<evidence type="ECO:0000256" key="1">
    <source>
        <dbReference type="SAM" id="MobiDB-lite"/>
    </source>
</evidence>
<reference evidence="3 4" key="1">
    <citation type="submission" date="2019-06" db="EMBL/GenBank/DDBJ databases">
        <title>Description of Kitasatospora acidophila sp. nov. isolated from pine grove soil, and reclassification of Streptomyces novaecaesareae to Kitasatospora novaeceasareae comb. nov.</title>
        <authorList>
            <person name="Kim M.J."/>
        </authorList>
    </citation>
    <scope>NUCLEOTIDE SEQUENCE [LARGE SCALE GENOMIC DNA]</scope>
    <source>
        <strain evidence="3 4">MMS16-CNU292</strain>
    </source>
</reference>
<dbReference type="EMBL" id="VIGB01000003">
    <property type="protein sequence ID" value="TQF01899.1"/>
    <property type="molecule type" value="Genomic_DNA"/>
</dbReference>
<keyword evidence="4" id="KW-1185">Reference proteome</keyword>
<dbReference type="AlphaFoldDB" id="A0A540VYQ9"/>